<proteinExistence type="predicted"/>
<dbReference type="STRING" id="1246637.MTBBW1_430007"/>
<evidence type="ECO:0000313" key="1">
    <source>
        <dbReference type="EMBL" id="SLM31795.1"/>
    </source>
</evidence>
<dbReference type="Proteomes" id="UP000191931">
    <property type="component" value="Unassembled WGS sequence"/>
</dbReference>
<evidence type="ECO:0000313" key="2">
    <source>
        <dbReference type="Proteomes" id="UP000191931"/>
    </source>
</evidence>
<organism evidence="1 2">
    <name type="scientific">Desulfamplus magnetovallimortis</name>
    <dbReference type="NCBI Taxonomy" id="1246637"/>
    <lineage>
        <taxon>Bacteria</taxon>
        <taxon>Pseudomonadati</taxon>
        <taxon>Thermodesulfobacteriota</taxon>
        <taxon>Desulfobacteria</taxon>
        <taxon>Desulfobacterales</taxon>
        <taxon>Desulfobacteraceae</taxon>
        <taxon>Desulfamplus</taxon>
    </lineage>
</organism>
<dbReference type="RefSeq" id="WP_080800916.1">
    <property type="nucleotide sequence ID" value="NZ_LT828541.1"/>
</dbReference>
<reference evidence="1 2" key="1">
    <citation type="submission" date="2017-03" db="EMBL/GenBank/DDBJ databases">
        <authorList>
            <person name="Afonso C.L."/>
            <person name="Miller P.J."/>
            <person name="Scott M.A."/>
            <person name="Spackman E."/>
            <person name="Goraichik I."/>
            <person name="Dimitrov K.M."/>
            <person name="Suarez D.L."/>
            <person name="Swayne D.E."/>
        </authorList>
    </citation>
    <scope>NUCLEOTIDE SEQUENCE [LARGE SCALE GENOMIC DNA]</scope>
    <source>
        <strain evidence="1">PRJEB14757</strain>
    </source>
</reference>
<protein>
    <submittedName>
        <fullName evidence="1">Uncharacterized protein</fullName>
    </submittedName>
</protein>
<name>A0A1W1HHA2_9BACT</name>
<gene>
    <name evidence="1" type="ORF">MTBBW1_430007</name>
</gene>
<keyword evidence="2" id="KW-1185">Reference proteome</keyword>
<dbReference type="EMBL" id="FWEV01000285">
    <property type="protein sequence ID" value="SLM31795.1"/>
    <property type="molecule type" value="Genomic_DNA"/>
</dbReference>
<sequence length="98" mass="11093">MILMTNVIYPPESAKEIARRYLTAPVLPDFLVKRGPYISADLKNGINSITFYELDNARLAEGIQVLGDNMAVYIGVPGYRYDIKPYYELEEGLKMIGM</sequence>
<accession>A0A1W1HHA2</accession>
<dbReference type="OrthoDB" id="5420349at2"/>
<dbReference type="AlphaFoldDB" id="A0A1W1HHA2"/>